<feature type="chain" id="PRO_5046860336" evidence="1">
    <location>
        <begin position="23"/>
        <end position="181"/>
    </location>
</feature>
<name>A0ABT0EAA5_9GAMM</name>
<feature type="signal peptide" evidence="1">
    <location>
        <begin position="1"/>
        <end position="22"/>
    </location>
</feature>
<protein>
    <submittedName>
        <fullName evidence="2">Uncharacterized protein</fullName>
    </submittedName>
</protein>
<keyword evidence="1" id="KW-0732">Signal</keyword>
<dbReference type="EMBL" id="JALKII010000010">
    <property type="protein sequence ID" value="MCK0538574.1"/>
    <property type="molecule type" value="Genomic_DNA"/>
</dbReference>
<keyword evidence="3" id="KW-1185">Reference proteome</keyword>
<dbReference type="RefSeq" id="WP_246953339.1">
    <property type="nucleotide sequence ID" value="NZ_JALKII010000010.1"/>
</dbReference>
<proteinExistence type="predicted"/>
<comment type="caution">
    <text evidence="2">The sequence shown here is derived from an EMBL/GenBank/DDBJ whole genome shotgun (WGS) entry which is preliminary data.</text>
</comment>
<accession>A0ABT0EAA5</accession>
<sequence length="181" mass="18266">MNMIAKGIFGAALVAAAGLAQATAPIYYTVNDDPTVYQLDLNPITDTFFGPSTVSSGLCSIPCTLSATGTLSDVIGGDTTLSVGHASVSGGLLCSAVSLSGFPWVGSVEHNSIPSPLGPVTFTLEGVSVSAPICGSCSDKIDVTFDPANGGSFVFNGPITPNGNCHVNGTLTSNNNYYASH</sequence>
<organism evidence="2 3">
    <name type="scientific">Alcanivorax quisquiliarum</name>
    <dbReference type="NCBI Taxonomy" id="2933565"/>
    <lineage>
        <taxon>Bacteria</taxon>
        <taxon>Pseudomonadati</taxon>
        <taxon>Pseudomonadota</taxon>
        <taxon>Gammaproteobacteria</taxon>
        <taxon>Oceanospirillales</taxon>
        <taxon>Alcanivoracaceae</taxon>
        <taxon>Alcanivorax</taxon>
    </lineage>
</organism>
<gene>
    <name evidence="2" type="ORF">MU846_12740</name>
</gene>
<dbReference type="Proteomes" id="UP001165524">
    <property type="component" value="Unassembled WGS sequence"/>
</dbReference>
<evidence type="ECO:0000313" key="2">
    <source>
        <dbReference type="EMBL" id="MCK0538574.1"/>
    </source>
</evidence>
<reference evidence="2" key="1">
    <citation type="submission" date="2022-04" db="EMBL/GenBank/DDBJ databases">
        <title>Alcanivorax sp. CY1518 draft genome sequence.</title>
        <authorList>
            <person name="Zhao G."/>
            <person name="An M."/>
        </authorList>
    </citation>
    <scope>NUCLEOTIDE SEQUENCE</scope>
    <source>
        <strain evidence="2">CY1518</strain>
    </source>
</reference>
<evidence type="ECO:0000313" key="3">
    <source>
        <dbReference type="Proteomes" id="UP001165524"/>
    </source>
</evidence>
<evidence type="ECO:0000256" key="1">
    <source>
        <dbReference type="SAM" id="SignalP"/>
    </source>
</evidence>